<feature type="compositionally biased region" description="Basic residues" evidence="1">
    <location>
        <begin position="154"/>
        <end position="206"/>
    </location>
</feature>
<feature type="compositionally biased region" description="Low complexity" evidence="1">
    <location>
        <begin position="69"/>
        <end position="81"/>
    </location>
</feature>
<gene>
    <name evidence="2" type="ORF">EV666_111145</name>
</gene>
<dbReference type="EMBL" id="SLWL01000011">
    <property type="protein sequence ID" value="TCO11868.1"/>
    <property type="molecule type" value="Genomic_DNA"/>
</dbReference>
<protein>
    <submittedName>
        <fullName evidence="2">Uncharacterized protein</fullName>
    </submittedName>
</protein>
<dbReference type="Proteomes" id="UP000294881">
    <property type="component" value="Unassembled WGS sequence"/>
</dbReference>
<sequence length="206" mass="22844">MRPRRRALAARREQRAAGRVLRRQPADGNWMARATAPFVLGAEGWETDRAAAPHPARRRMDASAAPRKAGAAWEAPGPGAAQVRPDAAQVRPGAACKIRARRSLGSTKSPSPVAEQYDARQQKRRPGPPFLRANPAPQPEPCPCVHARPDVWRRVMRPSRLSWRRRPSSRSRASGRARPATARKPKPWRGSRPGRRGARPCGGRRR</sequence>
<feature type="region of interest" description="Disordered" evidence="1">
    <location>
        <begin position="1"/>
        <end position="23"/>
    </location>
</feature>
<evidence type="ECO:0000313" key="2">
    <source>
        <dbReference type="EMBL" id="TCO11868.1"/>
    </source>
</evidence>
<reference evidence="2 3" key="1">
    <citation type="submission" date="2019-03" db="EMBL/GenBank/DDBJ databases">
        <title>Genomic Encyclopedia of Type Strains, Phase IV (KMG-IV): sequencing the most valuable type-strain genomes for metagenomic binning, comparative biology and taxonomic classification.</title>
        <authorList>
            <person name="Goeker M."/>
        </authorList>
    </citation>
    <scope>NUCLEOTIDE SEQUENCE [LARGE SCALE GENOMIC DNA]</scope>
    <source>
        <strain evidence="2 3">DSM 22958</strain>
    </source>
</reference>
<keyword evidence="3" id="KW-1185">Reference proteome</keyword>
<organism evidence="2 3">
    <name type="scientific">Camelimonas lactis</name>
    <dbReference type="NCBI Taxonomy" id="659006"/>
    <lineage>
        <taxon>Bacteria</taxon>
        <taxon>Pseudomonadati</taxon>
        <taxon>Pseudomonadota</taxon>
        <taxon>Alphaproteobacteria</taxon>
        <taxon>Hyphomicrobiales</taxon>
        <taxon>Chelatococcaceae</taxon>
        <taxon>Camelimonas</taxon>
    </lineage>
</organism>
<evidence type="ECO:0000313" key="3">
    <source>
        <dbReference type="Proteomes" id="UP000294881"/>
    </source>
</evidence>
<name>A0A4R2GQ67_9HYPH</name>
<accession>A0A4R2GQ67</accession>
<feature type="region of interest" description="Disordered" evidence="1">
    <location>
        <begin position="42"/>
        <end position="206"/>
    </location>
</feature>
<proteinExistence type="predicted"/>
<dbReference type="AlphaFoldDB" id="A0A4R2GQ67"/>
<comment type="caution">
    <text evidence="2">The sequence shown here is derived from an EMBL/GenBank/DDBJ whole genome shotgun (WGS) entry which is preliminary data.</text>
</comment>
<evidence type="ECO:0000256" key="1">
    <source>
        <dbReference type="SAM" id="MobiDB-lite"/>
    </source>
</evidence>